<dbReference type="InterPro" id="IPR003148">
    <property type="entry name" value="RCK_N"/>
</dbReference>
<dbReference type="Proteomes" id="UP000005868">
    <property type="component" value="Chromosome"/>
</dbReference>
<dbReference type="HOGENOM" id="CLU_046525_0_2_0"/>
<feature type="domain" description="RCK C-terminal" evidence="8">
    <location>
        <begin position="373"/>
        <end position="454"/>
    </location>
</feature>
<dbReference type="STRING" id="580340.Tlie_1430"/>
<dbReference type="GO" id="GO:0015079">
    <property type="term" value="F:potassium ion transmembrane transporter activity"/>
    <property type="evidence" value="ECO:0007669"/>
    <property type="project" value="InterPro"/>
</dbReference>
<feature type="domain" description="RCK N-terminal" evidence="7">
    <location>
        <begin position="1"/>
        <end position="123"/>
    </location>
</feature>
<evidence type="ECO:0000256" key="5">
    <source>
        <dbReference type="ARBA" id="ARBA00023027"/>
    </source>
</evidence>
<evidence type="ECO:0000256" key="2">
    <source>
        <dbReference type="ARBA" id="ARBA00022448"/>
    </source>
</evidence>
<keyword evidence="5" id="KW-0520">NAD</keyword>
<dbReference type="eggNOG" id="COG0569">
    <property type="taxonomic scope" value="Bacteria"/>
</dbReference>
<dbReference type="SUPFAM" id="SSF116726">
    <property type="entry name" value="TrkA C-terminal domain-like"/>
    <property type="match status" value="2"/>
</dbReference>
<dbReference type="InterPro" id="IPR006036">
    <property type="entry name" value="K_uptake_TrkA"/>
</dbReference>
<evidence type="ECO:0000259" key="8">
    <source>
        <dbReference type="PROSITE" id="PS51202"/>
    </source>
</evidence>
<dbReference type="PROSITE" id="PS51201">
    <property type="entry name" value="RCK_N"/>
    <property type="match status" value="2"/>
</dbReference>
<feature type="domain" description="RCK C-terminal" evidence="8">
    <location>
        <begin position="143"/>
        <end position="227"/>
    </location>
</feature>
<keyword evidence="10" id="KW-1185">Reference proteome</keyword>
<protein>
    <recommendedName>
        <fullName evidence="1">Trk system potassium uptake protein TrkA</fullName>
    </recommendedName>
</protein>
<keyword evidence="6" id="KW-0406">Ion transport</keyword>
<dbReference type="KEGG" id="tli:Tlie_1430"/>
<dbReference type="PANTHER" id="PTHR43833:SF5">
    <property type="entry name" value="TRK SYSTEM POTASSIUM UPTAKE PROTEIN TRKA"/>
    <property type="match status" value="1"/>
</dbReference>
<dbReference type="Pfam" id="PF02254">
    <property type="entry name" value="TrkA_N"/>
    <property type="match status" value="2"/>
</dbReference>
<dbReference type="AlphaFoldDB" id="G7V6W7"/>
<dbReference type="InterPro" id="IPR036721">
    <property type="entry name" value="RCK_C_sf"/>
</dbReference>
<dbReference type="NCBIfam" id="NF007039">
    <property type="entry name" value="PRK09496.3-2"/>
    <property type="match status" value="1"/>
</dbReference>
<dbReference type="NCBIfam" id="NF007032">
    <property type="entry name" value="PRK09496.1-4"/>
    <property type="match status" value="1"/>
</dbReference>
<name>G7V6W7_THELD</name>
<dbReference type="InterPro" id="IPR036291">
    <property type="entry name" value="NAD(P)-bd_dom_sf"/>
</dbReference>
<dbReference type="InterPro" id="IPR050721">
    <property type="entry name" value="Trk_Ktr_HKT_K-transport"/>
</dbReference>
<dbReference type="GO" id="GO:0005886">
    <property type="term" value="C:plasma membrane"/>
    <property type="evidence" value="ECO:0007669"/>
    <property type="project" value="InterPro"/>
</dbReference>
<organism evidence="9 10">
    <name type="scientific">Thermovirga lienii (strain ATCC BAA-1197 / DSM 17291 / Cas60314)</name>
    <dbReference type="NCBI Taxonomy" id="580340"/>
    <lineage>
        <taxon>Bacteria</taxon>
        <taxon>Thermotogati</taxon>
        <taxon>Synergistota</taxon>
        <taxon>Synergistia</taxon>
        <taxon>Synergistales</taxon>
        <taxon>Thermovirgaceae</taxon>
        <taxon>Thermovirga</taxon>
    </lineage>
</organism>
<evidence type="ECO:0000256" key="4">
    <source>
        <dbReference type="ARBA" id="ARBA00022958"/>
    </source>
</evidence>
<accession>G7V6W7</accession>
<reference evidence="9 10" key="2">
    <citation type="journal article" date="2012" name="Stand. Genomic Sci.">
        <title>Genome sequence of the moderately thermophilic, amino-acid-degrading and sulfur-reducing bacterium Thermovirga lienii type strain (Cas60314(T)).</title>
        <authorList>
            <person name="Goker M."/>
            <person name="Saunders E."/>
            <person name="Lapidus A."/>
            <person name="Nolan M."/>
            <person name="Lucas S."/>
            <person name="Hammon N."/>
            <person name="Deshpande S."/>
            <person name="Cheng J.F."/>
            <person name="Han C."/>
            <person name="Tapia R."/>
            <person name="Goodwin L.A."/>
            <person name="Pitluck S."/>
            <person name="Liolios K."/>
            <person name="Mavromatis K."/>
            <person name="Pagani I."/>
            <person name="Ivanova N."/>
            <person name="Mikhailova N."/>
            <person name="Pati A."/>
            <person name="Chen A."/>
            <person name="Palaniappan K."/>
            <person name="Land M."/>
            <person name="Chang Y.J."/>
            <person name="Jeffries C.D."/>
            <person name="Brambilla E.M."/>
            <person name="Rohde M."/>
            <person name="Spring S."/>
            <person name="Detter J.C."/>
            <person name="Woyke T."/>
            <person name="Bristow J."/>
            <person name="Eisen J.A."/>
            <person name="Markowitz V."/>
            <person name="Hugenholtz P."/>
            <person name="Kyrpides N.C."/>
            <person name="Klenk H.P."/>
        </authorList>
    </citation>
    <scope>NUCLEOTIDE SEQUENCE [LARGE SCALE GENOMIC DNA]</scope>
    <source>
        <strain evidence="10">ATCC BAA-1197 / DSM 17291 / Cas60314</strain>
    </source>
</reference>
<sequence length="457" mass="49908">MKVVVVGAGEVGYTVAKSLSQQGHDVTLVEKDEMRASKVENELDVMVVRGNGARPPILEKAGIAQPKSDVDILIACTDHDEVNILACWIAKRAGVPKVISRARGLEYTDSPEWARELGIDVMISPERSVARQIEELLSVSASDYSAEFFGGVAGLYTFKVSKESPLIGHTLKDVRAKHPSIMALIAYVERDGGGFVPFGETKLQPGDLCFVITLKGQLGELEELFQRQKSRKLRRVIIVGGGKIGFRVAKRLESRYPQLDIRLIDQDREKCDKLARELERTIVLVGDGADEELLRREGVEGVDGFVATTANDERNILMGVIGKALGANKSIAVVRRGFFEKLDKYLPVDAMVNPNEALASVIMRYVLYPSAAGGLSIIERIDAEILEVTISKDSSALGVRISEIGFPKGALIALVYRRGQVFVPTGDTKLEDGDQVVLFASSDKMQQVLDILGVKVS</sequence>
<dbReference type="Gene3D" id="3.30.70.1450">
    <property type="entry name" value="Regulator of K+ conductance, C-terminal domain"/>
    <property type="match status" value="2"/>
</dbReference>
<evidence type="ECO:0000256" key="1">
    <source>
        <dbReference type="ARBA" id="ARBA00017378"/>
    </source>
</evidence>
<gene>
    <name evidence="9" type="ordered locus">Tlie_1430</name>
</gene>
<dbReference type="PANTHER" id="PTHR43833">
    <property type="entry name" value="POTASSIUM CHANNEL PROTEIN 2-RELATED-RELATED"/>
    <property type="match status" value="1"/>
</dbReference>
<dbReference type="Gene3D" id="3.40.50.720">
    <property type="entry name" value="NAD(P)-binding Rossmann-like Domain"/>
    <property type="match status" value="2"/>
</dbReference>
<reference evidence="10" key="1">
    <citation type="submission" date="2011-10" db="EMBL/GenBank/DDBJ databases">
        <title>The complete genome of chromosome of Thermovirga lienii DSM 17291.</title>
        <authorList>
            <consortium name="US DOE Joint Genome Institute (JGI-PGF)"/>
            <person name="Lucas S."/>
            <person name="Copeland A."/>
            <person name="Lapidus A."/>
            <person name="Glavina del Rio T."/>
            <person name="Dalin E."/>
            <person name="Tice H."/>
            <person name="Bruce D."/>
            <person name="Goodwin L."/>
            <person name="Pitluck S."/>
            <person name="Peters L."/>
            <person name="Mikhailova N."/>
            <person name="Saunders E."/>
            <person name="Kyrpides N."/>
            <person name="Mavromatis K."/>
            <person name="Ivanova N."/>
            <person name="Last F.I."/>
            <person name="Brettin T."/>
            <person name="Detter J.C."/>
            <person name="Han C."/>
            <person name="Larimer F."/>
            <person name="Land M."/>
            <person name="Hauser L."/>
            <person name="Markowitz V."/>
            <person name="Cheng J.-F."/>
            <person name="Hugenholtz P."/>
            <person name="Woyke T."/>
            <person name="Wu D."/>
            <person name="Spring S."/>
            <person name="Schroeder M."/>
            <person name="Brambilla E.-M."/>
            <person name="Klenk H.-P."/>
            <person name="Eisen J.A."/>
        </authorList>
    </citation>
    <scope>NUCLEOTIDE SEQUENCE [LARGE SCALE GENOMIC DNA]</scope>
    <source>
        <strain evidence="10">ATCC BAA-1197 / DSM 17291 / Cas60314</strain>
    </source>
</reference>
<keyword evidence="3" id="KW-0633">Potassium transport</keyword>
<keyword evidence="2" id="KW-0813">Transport</keyword>
<keyword evidence="4" id="KW-0630">Potassium</keyword>
<dbReference type="InterPro" id="IPR006037">
    <property type="entry name" value="RCK_C"/>
</dbReference>
<dbReference type="PROSITE" id="PS51202">
    <property type="entry name" value="RCK_C"/>
    <property type="match status" value="2"/>
</dbReference>
<evidence type="ECO:0000256" key="6">
    <source>
        <dbReference type="ARBA" id="ARBA00023065"/>
    </source>
</evidence>
<dbReference type="SUPFAM" id="SSF51735">
    <property type="entry name" value="NAD(P)-binding Rossmann-fold domains"/>
    <property type="match status" value="2"/>
</dbReference>
<dbReference type="Pfam" id="PF02080">
    <property type="entry name" value="TrkA_C"/>
    <property type="match status" value="2"/>
</dbReference>
<evidence type="ECO:0000259" key="7">
    <source>
        <dbReference type="PROSITE" id="PS51201"/>
    </source>
</evidence>
<dbReference type="EMBL" id="CP003096">
    <property type="protein sequence ID" value="AER67156.1"/>
    <property type="molecule type" value="Genomic_DNA"/>
</dbReference>
<evidence type="ECO:0000256" key="3">
    <source>
        <dbReference type="ARBA" id="ARBA00022538"/>
    </source>
</evidence>
<dbReference type="PRINTS" id="PR00335">
    <property type="entry name" value="KUPTAKETRKA"/>
</dbReference>
<dbReference type="NCBIfam" id="NF007031">
    <property type="entry name" value="PRK09496.1-2"/>
    <property type="match status" value="1"/>
</dbReference>
<dbReference type="OrthoDB" id="9775180at2"/>
<evidence type="ECO:0000313" key="10">
    <source>
        <dbReference type="Proteomes" id="UP000005868"/>
    </source>
</evidence>
<proteinExistence type="predicted"/>
<feature type="domain" description="RCK N-terminal" evidence="7">
    <location>
        <begin position="233"/>
        <end position="352"/>
    </location>
</feature>
<evidence type="ECO:0000313" key="9">
    <source>
        <dbReference type="EMBL" id="AER67156.1"/>
    </source>
</evidence>